<dbReference type="EMBL" id="FNDJ01000023">
    <property type="protein sequence ID" value="SDL21903.1"/>
    <property type="molecule type" value="Genomic_DNA"/>
</dbReference>
<keyword evidence="6" id="KW-1185">Reference proteome</keyword>
<evidence type="ECO:0000313" key="5">
    <source>
        <dbReference type="EMBL" id="SDL21903.1"/>
    </source>
</evidence>
<dbReference type="RefSeq" id="WP_090943757.1">
    <property type="nucleotide sequence ID" value="NZ_FNDJ01000023.1"/>
</dbReference>
<dbReference type="PANTHER" id="PTHR43639">
    <property type="entry name" value="OXIDOREDUCTASE, SHORT-CHAIN DEHYDROGENASE/REDUCTASE FAMILY (AFU_ORTHOLOGUE AFUA_5G02870)"/>
    <property type="match status" value="1"/>
</dbReference>
<dbReference type="Pfam" id="PF13561">
    <property type="entry name" value="adh_short_C2"/>
    <property type="match status" value="1"/>
</dbReference>
<dbReference type="FunFam" id="3.40.50.720:FF:000084">
    <property type="entry name" value="Short-chain dehydrogenase reductase"/>
    <property type="match status" value="1"/>
</dbReference>
<dbReference type="PANTHER" id="PTHR43639:SF1">
    <property type="entry name" value="SHORT-CHAIN DEHYDROGENASE_REDUCTASE FAMILY PROTEIN"/>
    <property type="match status" value="1"/>
</dbReference>
<comment type="similarity">
    <text evidence="1">Belongs to the short-chain dehydrogenases/reductases (SDR) family.</text>
</comment>
<dbReference type="SUPFAM" id="SSF51735">
    <property type="entry name" value="NAD(P)-binding Rossmann-fold domains"/>
    <property type="match status" value="1"/>
</dbReference>
<gene>
    <name evidence="5" type="ORF">SAMN05421869_123120</name>
</gene>
<sequence length="243" mass="24726">MARRVALVTGGSRGIGAAIARRLASDGMDVGITYEHAVHRAAETVAAVKAVGARGTAVAAPATDPAALAGAVDHVVATFGRLDVLVNNAGIAVYGPLEAVTLEDLDRALAVHVRACFVLAQAAVRHMGEGGRVINIGSSLAERVPYPGWTLYAMSKSALSGLTKGLARDLGPRGITANLVHPGSTDTEMNPADGPDAEEERQYTALNRYCTPDDIAATVAHLAGDGGRNITGAAIAVDAGTTA</sequence>
<keyword evidence="2" id="KW-0560">Oxidoreductase</keyword>
<dbReference type="PRINTS" id="PR00080">
    <property type="entry name" value="SDRFAMILY"/>
</dbReference>
<accession>A0A1G9IAP5</accession>
<name>A0A1G9IAP5_9ACTN</name>
<dbReference type="InterPro" id="IPR002347">
    <property type="entry name" value="SDR_fam"/>
</dbReference>
<dbReference type="GO" id="GO:0016491">
    <property type="term" value="F:oxidoreductase activity"/>
    <property type="evidence" value="ECO:0007669"/>
    <property type="project" value="UniProtKB-KW"/>
</dbReference>
<reference evidence="5 6" key="1">
    <citation type="submission" date="2016-10" db="EMBL/GenBank/DDBJ databases">
        <authorList>
            <person name="de Groot N.N."/>
        </authorList>
    </citation>
    <scope>NUCLEOTIDE SEQUENCE [LARGE SCALE GENOMIC DNA]</scope>
    <source>
        <strain evidence="5 6">CGMCC 4.6533</strain>
    </source>
</reference>
<dbReference type="STRING" id="633440.SAMN05421869_123120"/>
<protein>
    <submittedName>
        <fullName evidence="5">NAD(P)-dependent dehydrogenase, short-chain alcohol dehydrogenase family</fullName>
    </submittedName>
</protein>
<dbReference type="PROSITE" id="PS00061">
    <property type="entry name" value="ADH_SHORT"/>
    <property type="match status" value="1"/>
</dbReference>
<dbReference type="OrthoDB" id="3571370at2"/>
<proteinExistence type="inferred from homology"/>
<feature type="region of interest" description="Disordered" evidence="3">
    <location>
        <begin position="178"/>
        <end position="197"/>
    </location>
</feature>
<evidence type="ECO:0000259" key="4">
    <source>
        <dbReference type="SMART" id="SM00822"/>
    </source>
</evidence>
<dbReference type="PRINTS" id="PR00081">
    <property type="entry name" value="GDHRDH"/>
</dbReference>
<dbReference type="InterPro" id="IPR036291">
    <property type="entry name" value="NAD(P)-bd_dom_sf"/>
</dbReference>
<evidence type="ECO:0000256" key="3">
    <source>
        <dbReference type="SAM" id="MobiDB-lite"/>
    </source>
</evidence>
<dbReference type="SMART" id="SM00822">
    <property type="entry name" value="PKS_KR"/>
    <property type="match status" value="1"/>
</dbReference>
<dbReference type="InterPro" id="IPR020904">
    <property type="entry name" value="Sc_DH/Rdtase_CS"/>
</dbReference>
<dbReference type="Proteomes" id="UP000199202">
    <property type="component" value="Unassembled WGS sequence"/>
</dbReference>
<evidence type="ECO:0000256" key="1">
    <source>
        <dbReference type="ARBA" id="ARBA00006484"/>
    </source>
</evidence>
<dbReference type="InterPro" id="IPR057326">
    <property type="entry name" value="KR_dom"/>
</dbReference>
<evidence type="ECO:0000313" key="6">
    <source>
        <dbReference type="Proteomes" id="UP000199202"/>
    </source>
</evidence>
<feature type="domain" description="Ketoreductase" evidence="4">
    <location>
        <begin position="4"/>
        <end position="183"/>
    </location>
</feature>
<organism evidence="5 6">
    <name type="scientific">Nonomuraea jiangxiensis</name>
    <dbReference type="NCBI Taxonomy" id="633440"/>
    <lineage>
        <taxon>Bacteria</taxon>
        <taxon>Bacillati</taxon>
        <taxon>Actinomycetota</taxon>
        <taxon>Actinomycetes</taxon>
        <taxon>Streptosporangiales</taxon>
        <taxon>Streptosporangiaceae</taxon>
        <taxon>Nonomuraea</taxon>
    </lineage>
</organism>
<dbReference type="Gene3D" id="3.40.50.720">
    <property type="entry name" value="NAD(P)-binding Rossmann-like Domain"/>
    <property type="match status" value="1"/>
</dbReference>
<evidence type="ECO:0000256" key="2">
    <source>
        <dbReference type="ARBA" id="ARBA00023002"/>
    </source>
</evidence>
<dbReference type="AlphaFoldDB" id="A0A1G9IAP5"/>